<evidence type="ECO:0000313" key="1">
    <source>
        <dbReference type="EMBL" id="JAS73011.1"/>
    </source>
</evidence>
<name>A0A1B6HEI2_9HEMI</name>
<accession>A0A1B6HEI2</accession>
<feature type="non-terminal residue" evidence="1">
    <location>
        <position position="281"/>
    </location>
</feature>
<protein>
    <submittedName>
        <fullName evidence="1">Uncharacterized protein</fullName>
    </submittedName>
</protein>
<feature type="non-terminal residue" evidence="1">
    <location>
        <position position="1"/>
    </location>
</feature>
<organism evidence="1">
    <name type="scientific">Homalodisca liturata</name>
    <dbReference type="NCBI Taxonomy" id="320908"/>
    <lineage>
        <taxon>Eukaryota</taxon>
        <taxon>Metazoa</taxon>
        <taxon>Ecdysozoa</taxon>
        <taxon>Arthropoda</taxon>
        <taxon>Hexapoda</taxon>
        <taxon>Insecta</taxon>
        <taxon>Pterygota</taxon>
        <taxon>Neoptera</taxon>
        <taxon>Paraneoptera</taxon>
        <taxon>Hemiptera</taxon>
        <taxon>Auchenorrhyncha</taxon>
        <taxon>Membracoidea</taxon>
        <taxon>Cicadellidae</taxon>
        <taxon>Cicadellinae</taxon>
        <taxon>Proconiini</taxon>
        <taxon>Homalodisca</taxon>
    </lineage>
</organism>
<gene>
    <name evidence="1" type="ORF">g.36304</name>
</gene>
<sequence length="281" mass="32085">AIADFDMSMLPESYSNLRPEEQDAIADFDLSMLDTPDFYSKIRAIIGPSTADAPKFEPPVKRIHPDSLKIKSILGPPPFEVPDKSDYSLNIPYSPVYHSPLHIPESPTYNVLSPTDVRAQIKPQKKPCPKCSKEITVSNMARHLKSQKCARNQHGMTYNERLKKMEIKPAPKSKMCWICETPIESSNWNRHKQSKRHIRLSALHEGPRYRSEILPITRQTPRLPAPTPDINMLVKKYPKRPREVKQVPKVNTNDIALEAMIRKPTRPQKIPTGVKKIISET</sequence>
<reference evidence="1" key="1">
    <citation type="submission" date="2015-11" db="EMBL/GenBank/DDBJ databases">
        <title>De novo transcriptome assembly of four potential Pierce s Disease insect vectors from Arizona vineyards.</title>
        <authorList>
            <person name="Tassone E.E."/>
        </authorList>
    </citation>
    <scope>NUCLEOTIDE SEQUENCE</scope>
</reference>
<dbReference type="EMBL" id="GECU01034695">
    <property type="protein sequence ID" value="JAS73011.1"/>
    <property type="molecule type" value="Transcribed_RNA"/>
</dbReference>
<dbReference type="AlphaFoldDB" id="A0A1B6HEI2"/>
<proteinExistence type="predicted"/>